<dbReference type="SUPFAM" id="SSF48350">
    <property type="entry name" value="GTPase activation domain, GAP"/>
    <property type="match status" value="1"/>
</dbReference>
<dbReference type="EMBL" id="GEDC01027790">
    <property type="protein sequence ID" value="JAS09508.1"/>
    <property type="molecule type" value="Transcribed_RNA"/>
</dbReference>
<dbReference type="PROSITE" id="PS50238">
    <property type="entry name" value="RHOGAP"/>
    <property type="match status" value="1"/>
</dbReference>
<name>A0A1B6C7P1_9HEMI</name>
<dbReference type="InterPro" id="IPR057323">
    <property type="entry name" value="RHG40/28/18_ubiquitin"/>
</dbReference>
<feature type="region of interest" description="Disordered" evidence="2">
    <location>
        <begin position="98"/>
        <end position="153"/>
    </location>
</feature>
<proteinExistence type="predicted"/>
<dbReference type="Pfam" id="PF25442">
    <property type="entry name" value="Ubiquitin_RHG40_C"/>
    <property type="match status" value="1"/>
</dbReference>
<evidence type="ECO:0000256" key="1">
    <source>
        <dbReference type="ARBA" id="ARBA00022468"/>
    </source>
</evidence>
<dbReference type="GO" id="GO:0007165">
    <property type="term" value="P:signal transduction"/>
    <property type="evidence" value="ECO:0007669"/>
    <property type="project" value="InterPro"/>
</dbReference>
<evidence type="ECO:0000256" key="2">
    <source>
        <dbReference type="SAM" id="MobiDB-lite"/>
    </source>
</evidence>
<feature type="compositionally biased region" description="Polar residues" evidence="2">
    <location>
        <begin position="122"/>
        <end position="133"/>
    </location>
</feature>
<keyword evidence="1" id="KW-0343">GTPase activation</keyword>
<dbReference type="Pfam" id="PF00620">
    <property type="entry name" value="RhoGAP"/>
    <property type="match status" value="1"/>
</dbReference>
<dbReference type="AlphaFoldDB" id="A0A1B6C7P1"/>
<evidence type="ECO:0000313" key="5">
    <source>
        <dbReference type="EMBL" id="JAS36769.1"/>
    </source>
</evidence>
<sequence>MEADYNQDLQDFWDEFRIIQETKSLDEFLEEESGDKQETDGQAEADWLVAAGYSELTEPYLEGCEINEGALNGVLTLMSAQQAKAIRRRVDTLNHTVRQRGRQIRTKHKKPDIRDVFRDLENSSTGSRSRSATPDSLDSPPPSPPPTWISRNYLEAPDNDRFNLQITPPSSFMHLYDEPTDVQVRRNESRRDLRRLPSAPTSVDNTNLFRTSSRTAADVASETADGIKILGYHRIGSVRYSFRNGYDRGRSGSDPLSIYLDQDDLITENSLIDSGHEKRNINRRHSDSSTTEENFGFEEIWKEDTKASSFINNEYWNGENMGKTWVEWLGEDDLVKLKNLVFIELTIIMDDIGIRFNKKKPHKRKRKEDTCIFGSSLSSLLEKDQNISSEPQSVPIVFQKVLCELKRRGLQEEGILRVAAHKQKVEALCNELEKYFYLKPERTDALLQKAPIHDLATLLKRLIRDLPETILTNSLCEYFYQAHGLQECFNALNLLVLYLPDVNRATLQALISFLTHVVSNQQYNKMSAHNVAMIIAPSLFPPRCIQGGEKGLGNLKAQVSFAAVCCRLTETLLQYGDNLFLVPAPLITQIRNLNEQKSCKQKENKSKKMLGIKVKDSNQPTMRKVERENDFRDGLIIWVTAEIFCLNNVPITLNKTMTAGDVVLRLIDLISKEPQQLALNSKLMRKNPKTRALSELAPNGIDLSCLLSTADPETALKTHFLHEIGGNIGRRRIEPSAVMYSVYQANPNAQWKIYCDHRNGSTRMFI</sequence>
<dbReference type="PANTHER" id="PTHR14963:SF1">
    <property type="entry name" value="RHO GTPASE-ACTIVATING PROTEIN CONUNDRUM"/>
    <property type="match status" value="1"/>
</dbReference>
<accession>A0A1B6C7P1</accession>
<dbReference type="GO" id="GO:0005737">
    <property type="term" value="C:cytoplasm"/>
    <property type="evidence" value="ECO:0007669"/>
    <property type="project" value="TreeGrafter"/>
</dbReference>
<dbReference type="InterPro" id="IPR000198">
    <property type="entry name" value="RhoGAP_dom"/>
</dbReference>
<reference evidence="4" key="1">
    <citation type="submission" date="2015-12" db="EMBL/GenBank/DDBJ databases">
        <title>De novo transcriptome assembly of four potential Pierce s Disease insect vectors from Arizona vineyards.</title>
        <authorList>
            <person name="Tassone E.E."/>
        </authorList>
    </citation>
    <scope>NUCLEOTIDE SEQUENCE</scope>
</reference>
<dbReference type="GO" id="GO:0051056">
    <property type="term" value="P:regulation of small GTPase mediated signal transduction"/>
    <property type="evidence" value="ECO:0007669"/>
    <property type="project" value="TreeGrafter"/>
</dbReference>
<organism evidence="4">
    <name type="scientific">Clastoptera arizonana</name>
    <name type="common">Arizona spittle bug</name>
    <dbReference type="NCBI Taxonomy" id="38151"/>
    <lineage>
        <taxon>Eukaryota</taxon>
        <taxon>Metazoa</taxon>
        <taxon>Ecdysozoa</taxon>
        <taxon>Arthropoda</taxon>
        <taxon>Hexapoda</taxon>
        <taxon>Insecta</taxon>
        <taxon>Pterygota</taxon>
        <taxon>Neoptera</taxon>
        <taxon>Paraneoptera</taxon>
        <taxon>Hemiptera</taxon>
        <taxon>Auchenorrhyncha</taxon>
        <taxon>Cercopoidea</taxon>
        <taxon>Clastopteridae</taxon>
        <taxon>Clastoptera</taxon>
    </lineage>
</organism>
<feature type="compositionally biased region" description="Basic residues" evidence="2">
    <location>
        <begin position="98"/>
        <end position="111"/>
    </location>
</feature>
<evidence type="ECO:0000313" key="4">
    <source>
        <dbReference type="EMBL" id="JAS09508.1"/>
    </source>
</evidence>
<protein>
    <recommendedName>
        <fullName evidence="3">Rho-GAP domain-containing protein</fullName>
    </recommendedName>
</protein>
<feature type="compositionally biased region" description="Basic and acidic residues" evidence="2">
    <location>
        <begin position="112"/>
        <end position="121"/>
    </location>
</feature>
<dbReference type="SMART" id="SM00324">
    <property type="entry name" value="RhoGAP"/>
    <property type="match status" value="1"/>
</dbReference>
<feature type="domain" description="Rho-GAP" evidence="3">
    <location>
        <begin position="375"/>
        <end position="580"/>
    </location>
</feature>
<gene>
    <name evidence="5" type="ORF">g.33308</name>
    <name evidence="4" type="ORF">g.33309</name>
</gene>
<dbReference type="GO" id="GO:0030833">
    <property type="term" value="P:regulation of actin filament polymerization"/>
    <property type="evidence" value="ECO:0007669"/>
    <property type="project" value="TreeGrafter"/>
</dbReference>
<dbReference type="InterPro" id="IPR008936">
    <property type="entry name" value="Rho_GTPase_activation_prot"/>
</dbReference>
<dbReference type="Gene3D" id="1.10.555.10">
    <property type="entry name" value="Rho GTPase activation protein"/>
    <property type="match status" value="1"/>
</dbReference>
<evidence type="ECO:0000259" key="3">
    <source>
        <dbReference type="PROSITE" id="PS50238"/>
    </source>
</evidence>
<dbReference type="GO" id="GO:0005096">
    <property type="term" value="F:GTPase activator activity"/>
    <property type="evidence" value="ECO:0007669"/>
    <property type="project" value="UniProtKB-KW"/>
</dbReference>
<dbReference type="PANTHER" id="PTHR14963">
    <property type="entry name" value="RHO GTPASE ACTIVATING PROTEIN 18,19-RELATED"/>
    <property type="match status" value="1"/>
</dbReference>
<dbReference type="EMBL" id="GEDC01000529">
    <property type="protein sequence ID" value="JAS36769.1"/>
    <property type="molecule type" value="Transcribed_RNA"/>
</dbReference>